<feature type="compositionally biased region" description="Basic and acidic residues" evidence="1">
    <location>
        <begin position="939"/>
        <end position="949"/>
    </location>
</feature>
<gene>
    <name evidence="2" type="ORF">LTR36_010008</name>
</gene>
<dbReference type="Proteomes" id="UP001324427">
    <property type="component" value="Unassembled WGS sequence"/>
</dbReference>
<feature type="compositionally biased region" description="Basic and acidic residues" evidence="1">
    <location>
        <begin position="1044"/>
        <end position="1055"/>
    </location>
</feature>
<feature type="compositionally biased region" description="Low complexity" evidence="1">
    <location>
        <begin position="261"/>
        <end position="281"/>
    </location>
</feature>
<feature type="compositionally biased region" description="Polar residues" evidence="1">
    <location>
        <begin position="1158"/>
        <end position="1167"/>
    </location>
</feature>
<feature type="compositionally biased region" description="Gly residues" evidence="1">
    <location>
        <begin position="446"/>
        <end position="455"/>
    </location>
</feature>
<feature type="compositionally biased region" description="Basic and acidic residues" evidence="1">
    <location>
        <begin position="1697"/>
        <end position="1708"/>
    </location>
</feature>
<feature type="compositionally biased region" description="Polar residues" evidence="1">
    <location>
        <begin position="721"/>
        <end position="730"/>
    </location>
</feature>
<feature type="compositionally biased region" description="Low complexity" evidence="1">
    <location>
        <begin position="1598"/>
        <end position="1617"/>
    </location>
</feature>
<feature type="compositionally biased region" description="Polar residues" evidence="1">
    <location>
        <begin position="212"/>
        <end position="222"/>
    </location>
</feature>
<evidence type="ECO:0000256" key="1">
    <source>
        <dbReference type="SAM" id="MobiDB-lite"/>
    </source>
</evidence>
<dbReference type="SUPFAM" id="SSF54928">
    <property type="entry name" value="RNA-binding domain, RBD"/>
    <property type="match status" value="1"/>
</dbReference>
<feature type="compositionally biased region" description="Low complexity" evidence="1">
    <location>
        <begin position="1556"/>
        <end position="1571"/>
    </location>
</feature>
<feature type="compositionally biased region" description="Polar residues" evidence="1">
    <location>
        <begin position="389"/>
        <end position="403"/>
    </location>
</feature>
<name>A0AAV9JRS7_9PEZI</name>
<evidence type="ECO:0008006" key="4">
    <source>
        <dbReference type="Google" id="ProtNLM"/>
    </source>
</evidence>
<feature type="compositionally biased region" description="Basic and acidic residues" evidence="1">
    <location>
        <begin position="1424"/>
        <end position="1438"/>
    </location>
</feature>
<reference evidence="2 3" key="1">
    <citation type="submission" date="2021-11" db="EMBL/GenBank/DDBJ databases">
        <title>Black yeast isolated from Biological Soil Crust.</title>
        <authorList>
            <person name="Kurbessoian T."/>
        </authorList>
    </citation>
    <scope>NUCLEOTIDE SEQUENCE [LARGE SCALE GENOMIC DNA]</scope>
    <source>
        <strain evidence="2 3">CCFEE 5522</strain>
    </source>
</reference>
<feature type="compositionally biased region" description="Basic and acidic residues" evidence="1">
    <location>
        <begin position="1290"/>
        <end position="1299"/>
    </location>
</feature>
<feature type="region of interest" description="Disordered" evidence="1">
    <location>
        <begin position="1664"/>
        <end position="1714"/>
    </location>
</feature>
<feature type="compositionally biased region" description="Basic and acidic residues" evidence="1">
    <location>
        <begin position="979"/>
        <end position="996"/>
    </location>
</feature>
<feature type="compositionally biased region" description="Pro residues" evidence="1">
    <location>
        <begin position="370"/>
        <end position="384"/>
    </location>
</feature>
<comment type="caution">
    <text evidence="2">The sequence shown here is derived from an EMBL/GenBank/DDBJ whole genome shotgun (WGS) entry which is preliminary data.</text>
</comment>
<feature type="region of interest" description="Disordered" evidence="1">
    <location>
        <begin position="351"/>
        <end position="556"/>
    </location>
</feature>
<feature type="compositionally biased region" description="Polar residues" evidence="1">
    <location>
        <begin position="792"/>
        <end position="805"/>
    </location>
</feature>
<dbReference type="EMBL" id="JAVFHQ010000008">
    <property type="protein sequence ID" value="KAK4548139.1"/>
    <property type="molecule type" value="Genomic_DNA"/>
</dbReference>
<feature type="region of interest" description="Disordered" evidence="1">
    <location>
        <begin position="939"/>
        <end position="1228"/>
    </location>
</feature>
<dbReference type="GO" id="GO:0003676">
    <property type="term" value="F:nucleic acid binding"/>
    <property type="evidence" value="ECO:0007669"/>
    <property type="project" value="InterPro"/>
</dbReference>
<accession>A0AAV9JRS7</accession>
<feature type="region of interest" description="Disordered" evidence="1">
    <location>
        <begin position="1269"/>
        <end position="1634"/>
    </location>
</feature>
<feature type="compositionally biased region" description="Basic and acidic residues" evidence="1">
    <location>
        <begin position="842"/>
        <end position="855"/>
    </location>
</feature>
<proteinExistence type="predicted"/>
<feature type="compositionally biased region" description="Basic residues" evidence="1">
    <location>
        <begin position="1204"/>
        <end position="1218"/>
    </location>
</feature>
<feature type="region of interest" description="Disordered" evidence="1">
    <location>
        <begin position="715"/>
        <end position="921"/>
    </location>
</feature>
<feature type="compositionally biased region" description="Polar residues" evidence="1">
    <location>
        <begin position="1337"/>
        <end position="1370"/>
    </location>
</feature>
<sequence length="1714" mass="183884">MSDGPIIVSSNPFGDIKPYCGRIYHSEQDKWGDVLPWEFPQDASRADEEAFLRTFFSDSEIRSRGGAHGEGLGFRFLKQVWYCIALWNLNHKIPAIANEWIQQNQELINDPNVLNFIYEDDASPQTFGCTPQQEKLYGEKLLRWVIKDIQYRVKYPAGEHEAKKPAPMATDTAAKPAAPVTDTNSPKTGPEAVSEPEGLKSAVVSPVGLGAPSTTSNFTKSVPGSVRLPERLPDGPWGSSQPPASATYLMGEGGHVQQLQRPRGNSNNNNRRHGNNSGPGRFATRPNQPYHNQMYQASPQFSTVAPSIGDVPMHPMLNPTRFTSNGSVDFMPSPHQMQQQMPQMYPMHPTQGGPPPSGAYGNAMQQQYGPPFPPPQQMPMPPTGHPATSLPNPYYNSYSMMQDRSNDRYNNRNFSDTDPFPTTEDTSYRRGSGKRRDSEVSRGGKSRGGFASGRGKGSRGRNSFTGPRPSGDMFAGDGQIRYGHNQQSDEYNFAPESYNANRHRRGSTNSQSWRSKNERPQAQQDENTFPGRVFSGPGCPPDSMPAMTGFPPPGLPPADLDEPGSRNGRIDRQTSAVQPLWPTPPSFPQNQATGALHNEDDPRAEAFPGKLLTNNKIGMECGYVTKLVIFDLPPTVADAEIHEALSPSKIENLRRAKSVPNWSGLDHVFVIFENHIAARTALSLSRQITIGGTQLRIEVPKEYWDPNYHMYPGHGAPGMYSSRSGYNKQARQTEKAPTVQQDVATVDAPQEKAKHAVRDTAPSLGEERASGDSTLTARASADGKMLKELLSGDTTPTVSGASTPKGTAKKSKKKNNNKNKKQQQQQPDVRADAIHAAFAGHQRTENGDDHADAKSDTSTGTVIKATPAKDTQTGMRVGAPDTGGDPETSQLTVNPERKTSVQSDDAQTKCEPTFSPEMQMQAQFPKVKIPVGDMAVEAARKPEGEKKLVADAAPQPFRRPAESEEKTAGSEAVTVKADVTSKHADDDDGTKAEARSEPAVAVTAKVDVSTQPAHPEASVSPQKSDDDQPDDSFHTANGSPHGSNDGRKKEGRTSEDSTATVTTVISTPANLDEVSMSAQDDEKSKEKAGASGQARVEVPQASPESPASPKVGKKVPVPRLPKVKMAAPVSGDNKPGIAEHTTQRSVSGPGLSVPPTPAFQTTPSTPAVPSPLEKTAEIGEEPTKKVEKVKGPAQTESLVSIYGKKQKPKKSKATKGKKDKINTAGRSFSDATDAASEILSRAVSGAATPTDGVNERPLPAMDEIFGAAAVMDRTDSKRPSEGATGATAIDTKDHDKAKADPVTGTNLEADTTAASAPDQARSQSKSRGVFGCVINLLRSSQPTQPGTPETKLGESSSQPVSTDSSAQGTHVDQHHELVALPETHTNVNDADIEAEDRSVAPVAQMVPPADDTGSTGRTSQPFRSFRDFHDNDGCRDSGDSGGRTADGAHGDVGLGIDAGDDVLDAESKPKKKKKKAKSKKKKARGDGTTDQPNESLKSPPGPEGSSPFAFEFKANGHPTASDELAHTPSNGLPSVSDVASEASSHTLGRVSSREQTPTSRSASAAESPARSMIAKKIAAQGSSHLVEAPQLRRKQRIASSATKASETTTLTENESNTVYLEGTQAESDDEVGGGECLDRMLDHVLTGRSQNDKPPPMLYMYVGPGKRAQDLDWETEKTEGTEKRLEEAAEQKLGPQGHDENAKPEKTTATRKGG</sequence>
<dbReference type="CDD" id="cd00590">
    <property type="entry name" value="RRM_SF"/>
    <property type="match status" value="1"/>
</dbReference>
<keyword evidence="3" id="KW-1185">Reference proteome</keyword>
<feature type="compositionally biased region" description="Basic and acidic residues" evidence="1">
    <location>
        <begin position="1174"/>
        <end position="1190"/>
    </location>
</feature>
<feature type="compositionally biased region" description="Polar residues" evidence="1">
    <location>
        <begin position="1412"/>
        <end position="1422"/>
    </location>
</feature>
<evidence type="ECO:0000313" key="2">
    <source>
        <dbReference type="EMBL" id="KAK4548139.1"/>
    </source>
</evidence>
<feature type="compositionally biased region" description="Polar residues" evidence="1">
    <location>
        <begin position="507"/>
        <end position="527"/>
    </location>
</feature>
<dbReference type="InterPro" id="IPR035979">
    <property type="entry name" value="RBD_domain_sf"/>
</dbReference>
<feature type="compositionally biased region" description="Polar residues" evidence="1">
    <location>
        <begin position="1056"/>
        <end position="1069"/>
    </location>
</feature>
<protein>
    <recommendedName>
        <fullName evidence="4">RRM domain-containing protein</fullName>
    </recommendedName>
</protein>
<feature type="compositionally biased region" description="Basic residues" evidence="1">
    <location>
        <begin position="1469"/>
        <end position="1483"/>
    </location>
</feature>
<feature type="compositionally biased region" description="Basic and acidic residues" evidence="1">
    <location>
        <begin position="749"/>
        <end position="758"/>
    </location>
</feature>
<feature type="compositionally biased region" description="Basic and acidic residues" evidence="1">
    <location>
        <begin position="1667"/>
        <end position="1690"/>
    </location>
</feature>
<feature type="compositionally biased region" description="Basic residues" evidence="1">
    <location>
        <begin position="807"/>
        <end position="821"/>
    </location>
</feature>
<feature type="compositionally biased region" description="Basic and acidic residues" evidence="1">
    <location>
        <begin position="959"/>
        <end position="968"/>
    </location>
</feature>
<feature type="region of interest" description="Disordered" evidence="1">
    <location>
        <begin position="160"/>
        <end position="293"/>
    </location>
</feature>
<evidence type="ECO:0000313" key="3">
    <source>
        <dbReference type="Proteomes" id="UP001324427"/>
    </source>
</evidence>
<feature type="compositionally biased region" description="Polar residues" evidence="1">
    <location>
        <begin position="1303"/>
        <end position="1326"/>
    </location>
</feature>
<organism evidence="2 3">
    <name type="scientific">Oleoguttula mirabilis</name>
    <dbReference type="NCBI Taxonomy" id="1507867"/>
    <lineage>
        <taxon>Eukaryota</taxon>
        <taxon>Fungi</taxon>
        <taxon>Dikarya</taxon>
        <taxon>Ascomycota</taxon>
        <taxon>Pezizomycotina</taxon>
        <taxon>Dothideomycetes</taxon>
        <taxon>Dothideomycetidae</taxon>
        <taxon>Mycosphaerellales</taxon>
        <taxon>Teratosphaeriaceae</taxon>
        <taxon>Oleoguttula</taxon>
    </lineage>
</organism>